<keyword evidence="3" id="KW-0813">Transport</keyword>
<dbReference type="Gene3D" id="1.25.40.440">
    <property type="entry name" value="Nucleoporin, helical domain, central subdomain"/>
    <property type="match status" value="1"/>
</dbReference>
<name>A0A9P6NG18_9BASI</name>
<dbReference type="InterPro" id="IPR004870">
    <property type="entry name" value="Nucleoporin_Nup155"/>
</dbReference>
<dbReference type="InterPro" id="IPR014908">
    <property type="entry name" value="Nucleoporin_Nup133/Nup155_N"/>
</dbReference>
<sequence>MRINKSQANNYSKAVSTLNTEEDSLFVQLESASNLIEERLDREILKNQRAQLDSSLQGHSSSHYTLAPNLNWSPLLKRRTIHLPDVLFDQYDIDNRLFLWDYVDGNDFASFEQLEEIISSITLAKPKPGLFVADIQHVLVIATPLIVTIVGLSLKPTTTSTPELSLYLTGLSISTDGILFTSIHSHSSTGRIFLLGSTDSDTSQTNGNELYEFEYRSEEGWFKKRCTLINHSRGSTSSSTISNLLPTWLSSITFGNINMIEIDQDRNLIYLLNKNGSLKMLSLGREGKDTPKELSNVGNVVREALGMCPSAGPLLDPRTFEINSLNVISKLEGGKVALVLTTTLGVRLYFSHARRGYGYGYVGLNSSTTTSSNDPDWNPTSLWLCHVRLPPRPSSNPSAPTTHQHATNLSLVSNYEGQENLGIDDRELPTIPTTFKIETTHYTSPGGYFLAAHSTPESDRTLILSTAPDQISEISSTIPIDGHAWAITHLNNIYTDHDQNDLKEWLVLSNMGITVLSNQRPVDTLASLLDNMPGREQDLNLFWEKFGRDETCAMCIWISVTDLISPDQPKPQTNQKGTLLGGVGNGSLGHQWGTNAAPHAKKLLFESSGRPKLVKSQVPSINYGSSSVIEEGRKIVFSGKLEGLALYLSWIVKPIWRQKVTIQSPQNNNLLISNVPEQVLMKVQKDLTGLRTFVDNEAVLLTASLPDMRNGRTDPSLINLEQNSFDSIRALLTQAIEAISFILLLTDYKFTEIIQSCGEEVRNRLLNLNYREFIIGKVGRDCARELVKTLINLQIGKDFSVDAISETLQQRCGSFCTSDDVLLYKAIEALNRAKESDQEYERREYATEALCLFKKGAKHISLELLQHASTQFISINALDAVIELSLTCAKVWNNSLNGGNQALSYWLDGKPSNEDDPRKSIYTLIDNCYCVIEKALDEFSPTGKLSLEDALAIREHAIQLALSTDDELFHYHYYDHLLSQNQTIQLLDAGTEFVESYLKVQPTTLVKADLLWQHYARQSAFFEAARILANLATDESLPLSLPRRIEYLSLAVSNAKSSPSLTSNSENGGAFAFLTDLEEKLDVAQVQVEVLQNVLDLEGGADNEAVTESLQRRLLTISELYAEVVQPLGLLDATLLIFHVSDHRDESLTETVWRAIIERAHLGKQGSVRGPEAVASKVAELGRKFYPSDIAFNLPMVVSVVERYAFENQSPGQSRWVGPMLREAGVPAQAIWESMDELFTTKVPPWHVNQTLAFLAYELEGVVNIWLEEVTSAHHPVYDFPAARLVDVLERYAVMLGTGTGSAREEYAAAARRLGEMKIRIRETF</sequence>
<accession>A0A9P6NG18</accession>
<evidence type="ECO:0000313" key="8">
    <source>
        <dbReference type="Proteomes" id="UP000886653"/>
    </source>
</evidence>
<evidence type="ECO:0000256" key="3">
    <source>
        <dbReference type="ARBA" id="ARBA00022448"/>
    </source>
</evidence>
<dbReference type="Gene3D" id="1.20.120.1880">
    <property type="entry name" value="Nucleoporin, helical C-terminal domain"/>
    <property type="match status" value="1"/>
</dbReference>
<dbReference type="InterPro" id="IPR007187">
    <property type="entry name" value="Nucleoporin_Nup133/Nup155_C"/>
</dbReference>
<dbReference type="GO" id="GO:0000972">
    <property type="term" value="P:transcription-dependent tethering of RNA polymerase II gene DNA at nuclear periphery"/>
    <property type="evidence" value="ECO:0007669"/>
    <property type="project" value="TreeGrafter"/>
</dbReference>
<dbReference type="PANTHER" id="PTHR10350:SF6">
    <property type="entry name" value="NUCLEAR PORE COMPLEX PROTEIN NUP155"/>
    <property type="match status" value="1"/>
</dbReference>
<comment type="subcellular location">
    <subcellularLocation>
        <location evidence="1">Nucleus</location>
    </subcellularLocation>
</comment>
<evidence type="ECO:0000313" key="7">
    <source>
        <dbReference type="EMBL" id="KAG0142966.1"/>
    </source>
</evidence>
<dbReference type="OrthoDB" id="338970at2759"/>
<keyword evidence="4" id="KW-0539">Nucleus</keyword>
<keyword evidence="8" id="KW-1185">Reference proteome</keyword>
<dbReference type="InterPro" id="IPR042537">
    <property type="entry name" value="Nucleoporin_Nup155_C_2"/>
</dbReference>
<dbReference type="InterPro" id="IPR042533">
    <property type="entry name" value="Nucleoporin_Nup155_C_1"/>
</dbReference>
<evidence type="ECO:0000259" key="6">
    <source>
        <dbReference type="Pfam" id="PF08801"/>
    </source>
</evidence>
<feature type="domain" description="Nucleoporin Nup133/Nup155-like C-terminal" evidence="5">
    <location>
        <begin position="638"/>
        <end position="1294"/>
    </location>
</feature>
<dbReference type="GO" id="GO:0017056">
    <property type="term" value="F:structural constituent of nuclear pore"/>
    <property type="evidence" value="ECO:0007669"/>
    <property type="project" value="InterPro"/>
</dbReference>
<evidence type="ECO:0000259" key="5">
    <source>
        <dbReference type="Pfam" id="PF03177"/>
    </source>
</evidence>
<comment type="similarity">
    <text evidence="2">Belongs to the non-repetitive/WGA-negative nucleoporin family.</text>
</comment>
<evidence type="ECO:0000256" key="1">
    <source>
        <dbReference type="ARBA" id="ARBA00004123"/>
    </source>
</evidence>
<organism evidence="7 8">
    <name type="scientific">Cronartium quercuum f. sp. fusiforme G11</name>
    <dbReference type="NCBI Taxonomy" id="708437"/>
    <lineage>
        <taxon>Eukaryota</taxon>
        <taxon>Fungi</taxon>
        <taxon>Dikarya</taxon>
        <taxon>Basidiomycota</taxon>
        <taxon>Pucciniomycotina</taxon>
        <taxon>Pucciniomycetes</taxon>
        <taxon>Pucciniales</taxon>
        <taxon>Coleosporiaceae</taxon>
        <taxon>Cronartium</taxon>
    </lineage>
</organism>
<dbReference type="Pfam" id="PF03177">
    <property type="entry name" value="Nucleoporin_C"/>
    <property type="match status" value="1"/>
</dbReference>
<protein>
    <submittedName>
        <fullName evidence="7">Uncharacterized protein</fullName>
    </submittedName>
</protein>
<dbReference type="GO" id="GO:0006405">
    <property type="term" value="P:RNA export from nucleus"/>
    <property type="evidence" value="ECO:0007669"/>
    <property type="project" value="TreeGrafter"/>
</dbReference>
<dbReference type="EMBL" id="MU167332">
    <property type="protein sequence ID" value="KAG0142966.1"/>
    <property type="molecule type" value="Genomic_DNA"/>
</dbReference>
<dbReference type="InterPro" id="IPR042538">
    <property type="entry name" value="Nucleoporin_Nup155_C_3"/>
</dbReference>
<dbReference type="FunFam" id="1.25.40.440:FF:000001">
    <property type="entry name" value="Nuclear pore complex subunit"/>
    <property type="match status" value="1"/>
</dbReference>
<evidence type="ECO:0000256" key="4">
    <source>
        <dbReference type="ARBA" id="ARBA00023242"/>
    </source>
</evidence>
<dbReference type="GO" id="GO:0044611">
    <property type="term" value="C:nuclear pore inner ring"/>
    <property type="evidence" value="ECO:0007669"/>
    <property type="project" value="TreeGrafter"/>
</dbReference>
<dbReference type="Gene3D" id="1.20.58.1780">
    <property type="match status" value="1"/>
</dbReference>
<gene>
    <name evidence="7" type="ORF">CROQUDRAFT_96882</name>
</gene>
<dbReference type="Proteomes" id="UP000886653">
    <property type="component" value="Unassembled WGS sequence"/>
</dbReference>
<evidence type="ECO:0000256" key="2">
    <source>
        <dbReference type="ARBA" id="ARBA00007373"/>
    </source>
</evidence>
<proteinExistence type="inferred from homology"/>
<reference evidence="7" key="1">
    <citation type="submission" date="2013-11" db="EMBL/GenBank/DDBJ databases">
        <title>Genome sequence of the fusiform rust pathogen reveals effectors for host alternation and coevolution with pine.</title>
        <authorList>
            <consortium name="DOE Joint Genome Institute"/>
            <person name="Smith K."/>
            <person name="Pendleton A."/>
            <person name="Kubisiak T."/>
            <person name="Anderson C."/>
            <person name="Salamov A."/>
            <person name="Aerts A."/>
            <person name="Riley R."/>
            <person name="Clum A."/>
            <person name="Lindquist E."/>
            <person name="Ence D."/>
            <person name="Campbell M."/>
            <person name="Kronenberg Z."/>
            <person name="Feau N."/>
            <person name="Dhillon B."/>
            <person name="Hamelin R."/>
            <person name="Burleigh J."/>
            <person name="Smith J."/>
            <person name="Yandell M."/>
            <person name="Nelson C."/>
            <person name="Grigoriev I."/>
            <person name="Davis J."/>
        </authorList>
    </citation>
    <scope>NUCLEOTIDE SEQUENCE</scope>
    <source>
        <strain evidence="7">G11</strain>
    </source>
</reference>
<feature type="domain" description="Nucleoporin Nup133/Nup155-like N-terminal" evidence="6">
    <location>
        <begin position="93"/>
        <end position="486"/>
    </location>
</feature>
<dbReference type="Pfam" id="PF08801">
    <property type="entry name" value="Nucleoporin_N"/>
    <property type="match status" value="1"/>
</dbReference>
<dbReference type="GO" id="GO:0036228">
    <property type="term" value="P:protein localization to nuclear inner membrane"/>
    <property type="evidence" value="ECO:0007669"/>
    <property type="project" value="TreeGrafter"/>
</dbReference>
<comment type="caution">
    <text evidence="7">The sequence shown here is derived from an EMBL/GenBank/DDBJ whole genome shotgun (WGS) entry which is preliminary data.</text>
</comment>
<dbReference type="PANTHER" id="PTHR10350">
    <property type="entry name" value="NUCLEAR PORE COMPLEX PROTEIN NUP155"/>
    <property type="match status" value="1"/>
</dbReference>
<dbReference type="GO" id="GO:0006606">
    <property type="term" value="P:protein import into nucleus"/>
    <property type="evidence" value="ECO:0007669"/>
    <property type="project" value="TreeGrafter"/>
</dbReference>
<dbReference type="Gene3D" id="1.25.40.450">
    <property type="entry name" value="Nucleoporin, helical domain, N-terminal subdomain"/>
    <property type="match status" value="1"/>
</dbReference>